<proteinExistence type="predicted"/>
<reference evidence="3 4" key="1">
    <citation type="submission" date="2018-03" db="EMBL/GenBank/DDBJ databases">
        <title>Genomic Encyclopedia of Archaeal and Bacterial Type Strains, Phase II (KMG-II): from individual species to whole genera.</title>
        <authorList>
            <person name="Goeker M."/>
        </authorList>
    </citation>
    <scope>NUCLEOTIDE SEQUENCE [LARGE SCALE GENOMIC DNA]</scope>
    <source>
        <strain evidence="3 4">DSM 29328</strain>
    </source>
</reference>
<dbReference type="Pfam" id="PF13191">
    <property type="entry name" value="AAA_16"/>
    <property type="match status" value="1"/>
</dbReference>
<dbReference type="Proteomes" id="UP000239480">
    <property type="component" value="Unassembled WGS sequence"/>
</dbReference>
<evidence type="ECO:0000313" key="4">
    <source>
        <dbReference type="Proteomes" id="UP000239480"/>
    </source>
</evidence>
<dbReference type="SUPFAM" id="SSF52540">
    <property type="entry name" value="P-loop containing nucleoside triphosphate hydrolases"/>
    <property type="match status" value="1"/>
</dbReference>
<dbReference type="OrthoDB" id="7782625at2"/>
<feature type="domain" description="Orc1-like AAA ATPase" evidence="2">
    <location>
        <begin position="171"/>
        <end position="331"/>
    </location>
</feature>
<feature type="region of interest" description="Disordered" evidence="1">
    <location>
        <begin position="582"/>
        <end position="613"/>
    </location>
</feature>
<dbReference type="EMBL" id="PVTD01000001">
    <property type="protein sequence ID" value="PRY26125.1"/>
    <property type="molecule type" value="Genomic_DNA"/>
</dbReference>
<evidence type="ECO:0000313" key="3">
    <source>
        <dbReference type="EMBL" id="PRY26125.1"/>
    </source>
</evidence>
<dbReference type="InterPro" id="IPR041664">
    <property type="entry name" value="AAA_16"/>
</dbReference>
<dbReference type="AlphaFoldDB" id="A0A2T0RY65"/>
<sequence>MKMSDEFRDLRDRLFRNAALRGAFDPREVLAEVLPGGAADNVLLRGHLMSALREACVDLARTGKAGGLPEGEGWLMRPVPRRKALAGFTPGADAPQGEILEALSGEGDFADTALEAIVMDPPDIETLEHTVRTLERAGPTAPGHGKLMALGATLNRLRKRALTDEILGPGFVGRDAEIAKVKAVLDDPQTDAPLATLHIEGMPGIGKTYLLEEIVRMCRERDDIVTVRLDFDRSSLRTGATEAIFDETSRQIGDALPEHAAELRRMRYDFATRQTEIGAAGSEMRVPYEMLSAMVAMLESGGHRLLFQLDTMEVLQGHGATFVDRLMEDLDRFAEAGRVGVSVISAGRGPIFRDGHKRLRDLIGLRALDAEITQAILRKKGLPEDLWPRIIQLSNGNPLRVILVARAVQEAEGLGDDEIRDVDNAFLYRAILSRVPADIREIAAEGLILPRLDVEALVRIVGPALGVDIDAERARDLLEVLRGQDWLVHGSVADGLSHRETAREEILELTYRERAESCAAINARAADHYAESDPARALYHRLQLTRDGREMPPIDPAVAQRMAEDLIEELPEPALDAVLQARGERSRGARSTVDTEEDTAPAHTSTARRKRRRKTAYWIAANPESAVGELLLVEPAPGTDAPSDRDIEDLRVLLESGDRREASALLRSRFTRPFAAEGEAGLLAFAHQWRSGQWSMAGILLELLSEHTLRAALALDSHLTGRMLLEAWAEFRTDALAERLAEDEVFLATAQEAHAATGRVGLQGGALDFVLMAVAGPEALSVPDALGVAAPFMPNAPQSTTVDMQNRAEAQRNEFGLFFALGQSGSKGLAQADAALAIAPVNPYAEPIRALISELEASGKAKVLQDLADLRPVIGELAEHLAPEVGGIGEALEKVNDRPTDILEVLIALGLLSEWARGYTFYHPIPELPTLAVAAERWQQTAAGLWRYGDRQPADWIPERAFDAQAETRAWRLLNGPEPERTALRALRIWAGPEDEPTAPAPAMLGKRLAGPYGEIAGATSLHERLERLQDIGVASVLQGPVAALSELGVPAAEVFGRG</sequence>
<protein>
    <submittedName>
        <fullName evidence="3">AAA ATPase-like protein</fullName>
    </submittedName>
</protein>
<dbReference type="Gene3D" id="3.40.50.300">
    <property type="entry name" value="P-loop containing nucleotide triphosphate hydrolases"/>
    <property type="match status" value="1"/>
</dbReference>
<gene>
    <name evidence="3" type="ORF">CLV78_101218</name>
</gene>
<keyword evidence="4" id="KW-1185">Reference proteome</keyword>
<evidence type="ECO:0000259" key="2">
    <source>
        <dbReference type="Pfam" id="PF13191"/>
    </source>
</evidence>
<organism evidence="3 4">
    <name type="scientific">Aliiruegeria haliotis</name>
    <dbReference type="NCBI Taxonomy" id="1280846"/>
    <lineage>
        <taxon>Bacteria</taxon>
        <taxon>Pseudomonadati</taxon>
        <taxon>Pseudomonadota</taxon>
        <taxon>Alphaproteobacteria</taxon>
        <taxon>Rhodobacterales</taxon>
        <taxon>Roseobacteraceae</taxon>
        <taxon>Aliiruegeria</taxon>
    </lineage>
</organism>
<dbReference type="RefSeq" id="WP_106202930.1">
    <property type="nucleotide sequence ID" value="NZ_PVTD01000001.1"/>
</dbReference>
<accession>A0A2T0RY65</accession>
<evidence type="ECO:0000256" key="1">
    <source>
        <dbReference type="SAM" id="MobiDB-lite"/>
    </source>
</evidence>
<comment type="caution">
    <text evidence="3">The sequence shown here is derived from an EMBL/GenBank/DDBJ whole genome shotgun (WGS) entry which is preliminary data.</text>
</comment>
<dbReference type="InterPro" id="IPR027417">
    <property type="entry name" value="P-loop_NTPase"/>
</dbReference>
<name>A0A2T0RY65_9RHOB</name>